<dbReference type="Gene3D" id="3.40.710.10">
    <property type="entry name" value="DD-peptidase/beta-lactamase superfamily"/>
    <property type="match status" value="1"/>
</dbReference>
<evidence type="ECO:0000256" key="1">
    <source>
        <dbReference type="SAM" id="SignalP"/>
    </source>
</evidence>
<feature type="signal peptide" evidence="1">
    <location>
        <begin position="1"/>
        <end position="28"/>
    </location>
</feature>
<accession>A0A512BXP2</accession>
<reference evidence="3 4" key="1">
    <citation type="submission" date="2019-07" db="EMBL/GenBank/DDBJ databases">
        <title>Whole genome shotgun sequence of Microvirga aerophila NBRC 106136.</title>
        <authorList>
            <person name="Hosoyama A."/>
            <person name="Uohara A."/>
            <person name="Ohji S."/>
            <person name="Ichikawa N."/>
        </authorList>
    </citation>
    <scope>NUCLEOTIDE SEQUENCE [LARGE SCALE GENOMIC DNA]</scope>
    <source>
        <strain evidence="3 4">NBRC 106136</strain>
    </source>
</reference>
<feature type="domain" description="Beta-lactamase-related" evidence="2">
    <location>
        <begin position="62"/>
        <end position="341"/>
    </location>
</feature>
<keyword evidence="3" id="KW-0378">Hydrolase</keyword>
<protein>
    <submittedName>
        <fullName evidence="3">6-aminohexanoate-dimer hydrolase</fullName>
    </submittedName>
</protein>
<dbReference type="Proteomes" id="UP000321085">
    <property type="component" value="Unassembled WGS sequence"/>
</dbReference>
<dbReference type="GO" id="GO:0016787">
    <property type="term" value="F:hydrolase activity"/>
    <property type="evidence" value="ECO:0007669"/>
    <property type="project" value="UniProtKB-KW"/>
</dbReference>
<evidence type="ECO:0000313" key="3">
    <source>
        <dbReference type="EMBL" id="GEO16728.1"/>
    </source>
</evidence>
<keyword evidence="4" id="KW-1185">Reference proteome</keyword>
<dbReference type="InterPro" id="IPR001466">
    <property type="entry name" value="Beta-lactam-related"/>
</dbReference>
<dbReference type="AlphaFoldDB" id="A0A512BXP2"/>
<dbReference type="PANTHER" id="PTHR43283:SF7">
    <property type="entry name" value="BETA-LACTAMASE-RELATED DOMAIN-CONTAINING PROTEIN"/>
    <property type="match status" value="1"/>
</dbReference>
<feature type="chain" id="PRO_5021705443" evidence="1">
    <location>
        <begin position="29"/>
        <end position="361"/>
    </location>
</feature>
<comment type="caution">
    <text evidence="3">The sequence shown here is derived from an EMBL/GenBank/DDBJ whole genome shotgun (WGS) entry which is preliminary data.</text>
</comment>
<sequence length="361" mass="38808">MNSILRFARQTVGVLLVAMHGSAFGAMAAPLPGVQAHAASQPDMALIDKAVEQARTLENLHALIVSHNGSVVTEQVFRGPALDRAVNIKSASKTIMSALVGIAIERKILNGVDQPIGSVLQASIPKEADERVGAITVGNLLSMQAGLERTSGRNYGSWISSGNWVRDALSRPFVDEPGGRMLYSTGSTHLLSAILTRASKRSTLELARDWLGEPLDITVPPWTRDPQGIFLGGNEMALSPRALLRFGEMYRLGGTIDGKRVVPESWIKESWTPRTASPFTGDAYGYGWFIKDVRGHPVYYAWGYGGQMLYVAPSLGLTVVMTSNSTQPSRQGGYRDQLHALLTDAIIPAVAGLNAASTNVN</sequence>
<evidence type="ECO:0000313" key="4">
    <source>
        <dbReference type="Proteomes" id="UP000321085"/>
    </source>
</evidence>
<dbReference type="EMBL" id="BJYU01000073">
    <property type="protein sequence ID" value="GEO16728.1"/>
    <property type="molecule type" value="Genomic_DNA"/>
</dbReference>
<dbReference type="PANTHER" id="PTHR43283">
    <property type="entry name" value="BETA-LACTAMASE-RELATED"/>
    <property type="match status" value="1"/>
</dbReference>
<dbReference type="Pfam" id="PF00144">
    <property type="entry name" value="Beta-lactamase"/>
    <property type="match status" value="1"/>
</dbReference>
<dbReference type="InterPro" id="IPR012338">
    <property type="entry name" value="Beta-lactam/transpept-like"/>
</dbReference>
<dbReference type="InterPro" id="IPR050789">
    <property type="entry name" value="Diverse_Enzym_Activities"/>
</dbReference>
<dbReference type="RefSeq" id="WP_245439492.1">
    <property type="nucleotide sequence ID" value="NZ_BJYU01000073.1"/>
</dbReference>
<keyword evidence="1" id="KW-0732">Signal</keyword>
<name>A0A512BXP2_9HYPH</name>
<dbReference type="SUPFAM" id="SSF56601">
    <property type="entry name" value="beta-lactamase/transpeptidase-like"/>
    <property type="match status" value="1"/>
</dbReference>
<proteinExistence type="predicted"/>
<evidence type="ECO:0000259" key="2">
    <source>
        <dbReference type="Pfam" id="PF00144"/>
    </source>
</evidence>
<organism evidence="3 4">
    <name type="scientific">Microvirga aerophila</name>
    <dbReference type="NCBI Taxonomy" id="670291"/>
    <lineage>
        <taxon>Bacteria</taxon>
        <taxon>Pseudomonadati</taxon>
        <taxon>Pseudomonadota</taxon>
        <taxon>Alphaproteobacteria</taxon>
        <taxon>Hyphomicrobiales</taxon>
        <taxon>Methylobacteriaceae</taxon>
        <taxon>Microvirga</taxon>
    </lineage>
</organism>
<gene>
    <name evidence="3" type="ORF">MAE02_44240</name>
</gene>